<protein>
    <submittedName>
        <fullName evidence="2">Uncharacterized protein</fullName>
    </submittedName>
</protein>
<feature type="transmembrane region" description="Helical" evidence="1">
    <location>
        <begin position="38"/>
        <end position="60"/>
    </location>
</feature>
<dbReference type="EMBL" id="BSBO01000001">
    <property type="protein sequence ID" value="GLG03050.1"/>
    <property type="molecule type" value="Genomic_DNA"/>
</dbReference>
<keyword evidence="1" id="KW-0812">Transmembrane</keyword>
<accession>A0A9W6C5N1</accession>
<feature type="transmembrane region" description="Helical" evidence="1">
    <location>
        <begin position="98"/>
        <end position="119"/>
    </location>
</feature>
<comment type="caution">
    <text evidence="2">The sequence shown here is derived from an EMBL/GenBank/DDBJ whole genome shotgun (WGS) entry which is preliminary data.</text>
</comment>
<organism evidence="2 3">
    <name type="scientific">Sellimonas catena</name>
    <dbReference type="NCBI Taxonomy" id="2994035"/>
    <lineage>
        <taxon>Bacteria</taxon>
        <taxon>Bacillati</taxon>
        <taxon>Bacillota</taxon>
        <taxon>Clostridia</taxon>
        <taxon>Lachnospirales</taxon>
        <taxon>Lachnospiraceae</taxon>
        <taxon>Sellimonas</taxon>
    </lineage>
</organism>
<dbReference type="AlphaFoldDB" id="A0A9W6C5N1"/>
<evidence type="ECO:0000313" key="2">
    <source>
        <dbReference type="EMBL" id="GLG03050.1"/>
    </source>
</evidence>
<evidence type="ECO:0000256" key="1">
    <source>
        <dbReference type="SAM" id="Phobius"/>
    </source>
</evidence>
<evidence type="ECO:0000313" key="3">
    <source>
        <dbReference type="Proteomes" id="UP001145145"/>
    </source>
</evidence>
<dbReference type="RefSeq" id="WP_281872084.1">
    <property type="nucleotide sequence ID" value="NZ_BSBO01000001.1"/>
</dbReference>
<feature type="transmembrane region" description="Helical" evidence="1">
    <location>
        <begin position="194"/>
        <end position="212"/>
    </location>
</feature>
<feature type="transmembrane region" description="Helical" evidence="1">
    <location>
        <begin position="169"/>
        <end position="188"/>
    </location>
</feature>
<proteinExistence type="predicted"/>
<keyword evidence="1" id="KW-0472">Membrane</keyword>
<keyword evidence="1" id="KW-1133">Transmembrane helix</keyword>
<keyword evidence="3" id="KW-1185">Reference proteome</keyword>
<reference evidence="2 3" key="1">
    <citation type="journal article" date="2023" name="Int. J. Syst. Evol. Microbiol.">
        <title>Sellimonas catena sp. nov., isolated from human faeces.</title>
        <authorList>
            <person name="Hisatomi A."/>
            <person name="Ohkuma M."/>
            <person name="Sakamoto M."/>
        </authorList>
    </citation>
    <scope>NUCLEOTIDE SEQUENCE [LARGE SCALE GENOMIC DNA]</scope>
    <source>
        <strain evidence="2 3">12EGH17</strain>
    </source>
</reference>
<sequence length="345" mass="39678">MTKKIWRLLCILSLFLAGMLLFEGGILFFQYGARREGLYSAFAGGCAALFFLTAFVRSFGEEGQKEYQTWKMALAEGSAALVSTGAALYVFRYQPLGFQLRTAGIVLCAALVFIWQSLFSRKSRQLQEEKMKKTLMGLFPECRDQTQLTEAPRIDEQVQKTLLVKMQIWELRWCIGLLAVGLIAGLAANLRGDWQIWALGLVIAVGFAWLCGRDSIHTARILSEFVERQQSQEMITFFLCYYSRAQRRWESMIPTLQIYLPIALCQSSEYDKALELLACMKKRPEEEAYYLVWEAEALKAKEDWGALKETLGKLKEAIPHMPKARRAEMEEKYQAYERIWKEKGE</sequence>
<name>A0A9W6C5N1_9FIRM</name>
<dbReference type="Proteomes" id="UP001145145">
    <property type="component" value="Unassembled WGS sequence"/>
</dbReference>
<feature type="transmembrane region" description="Helical" evidence="1">
    <location>
        <begin position="72"/>
        <end position="92"/>
    </location>
</feature>
<gene>
    <name evidence="2" type="ORF">Selli1_02240</name>
</gene>